<evidence type="ECO:0000313" key="1">
    <source>
        <dbReference type="EMBL" id="KPU44478.1"/>
    </source>
</evidence>
<proteinExistence type="predicted"/>
<keyword evidence="1" id="KW-0456">Lyase</keyword>
<protein>
    <submittedName>
        <fullName evidence="1">2-succinyl-6-hydroxy-2, 4-cyclohexadiene-1-carboxylate synthase</fullName>
        <ecNumber evidence="1">4.2.99.20</ecNumber>
    </submittedName>
</protein>
<dbReference type="GO" id="GO:0070205">
    <property type="term" value="F:2-succinyl-6-hydroxy-2,4-cyclohexadiene-1-carboxylate synthase activity"/>
    <property type="evidence" value="ECO:0007669"/>
    <property type="project" value="UniProtKB-EC"/>
</dbReference>
<organism evidence="1 2">
    <name type="scientific">Oxobacter pfennigii</name>
    <dbReference type="NCBI Taxonomy" id="36849"/>
    <lineage>
        <taxon>Bacteria</taxon>
        <taxon>Bacillati</taxon>
        <taxon>Bacillota</taxon>
        <taxon>Clostridia</taxon>
        <taxon>Eubacteriales</taxon>
        <taxon>Clostridiaceae</taxon>
        <taxon>Oxobacter</taxon>
    </lineage>
</organism>
<accession>A0A0P8WPK6</accession>
<dbReference type="Gene3D" id="3.40.50.1820">
    <property type="entry name" value="alpha/beta hydrolase"/>
    <property type="match status" value="1"/>
</dbReference>
<dbReference type="OrthoDB" id="9775557at2"/>
<dbReference type="SUPFAM" id="SSF53474">
    <property type="entry name" value="alpha/beta-Hydrolases"/>
    <property type="match status" value="1"/>
</dbReference>
<dbReference type="EMBL" id="LKET01000030">
    <property type="protein sequence ID" value="KPU44478.1"/>
    <property type="molecule type" value="Genomic_DNA"/>
</dbReference>
<dbReference type="AlphaFoldDB" id="A0A0P8WPK6"/>
<dbReference type="STRING" id="36849.OXPF_19720"/>
<name>A0A0P8WPK6_9CLOT</name>
<comment type="caution">
    <text evidence="1">The sequence shown here is derived from an EMBL/GenBank/DDBJ whole genome shotgun (WGS) entry which is preliminary data.</text>
</comment>
<dbReference type="EC" id="4.2.99.20" evidence="1"/>
<evidence type="ECO:0000313" key="2">
    <source>
        <dbReference type="Proteomes" id="UP000050326"/>
    </source>
</evidence>
<dbReference type="Proteomes" id="UP000050326">
    <property type="component" value="Unassembled WGS sequence"/>
</dbReference>
<dbReference type="RefSeq" id="WP_054875027.1">
    <property type="nucleotide sequence ID" value="NZ_LKET01000030.1"/>
</dbReference>
<dbReference type="InterPro" id="IPR029058">
    <property type="entry name" value="AB_hydrolase_fold"/>
</dbReference>
<sequence length="83" mass="9311">MIDILIEVTKCLHEDAAYKIKAPFLLLCGDKDASGNIRKIAKPWADSEPNCTFYMISNAGHNSNQDNPGEVNAHIDNYLKQIY</sequence>
<keyword evidence="2" id="KW-1185">Reference proteome</keyword>
<reference evidence="1 2" key="1">
    <citation type="submission" date="2015-09" db="EMBL/GenBank/DDBJ databases">
        <title>Genome sequence of Oxobacter pfennigii DSM 3222.</title>
        <authorList>
            <person name="Poehlein A."/>
            <person name="Bengelsdorf F.R."/>
            <person name="Schiel-Bengelsdorf B."/>
            <person name="Duerre P."/>
            <person name="Daniel R."/>
        </authorList>
    </citation>
    <scope>NUCLEOTIDE SEQUENCE [LARGE SCALE GENOMIC DNA]</scope>
    <source>
        <strain evidence="1 2">DSM 3222</strain>
    </source>
</reference>
<gene>
    <name evidence="1" type="primary">menH</name>
    <name evidence="1" type="ORF">OXPF_19720</name>
</gene>